<proteinExistence type="predicted"/>
<dbReference type="PANTHER" id="PTHR45138:SF9">
    <property type="entry name" value="DIGUANYLATE CYCLASE DGCM-RELATED"/>
    <property type="match status" value="1"/>
</dbReference>
<sequence>MKSKATLLTTRLIRATAPKSGPDSVVKFCMFMVVIHLVSLTAEYLLTGQQHMAPGMRFLVTFFSGAPFVWLTLYAVRRSYLLHKQLVAMASTDVLTGLLNRRAFIAETQARLAEDVPGYVLIVDADHFKRVNDSFGHAVGDLCLRSVADRLREITTPQDVIARIGGEEFGIYLRRDPKEIEALGRMLCAAIPVRSDDACESLHLTLSAGAAETRGGESLEQVMRRADEAMYCAKERGRAMLVTWMAEHVACHQRRAEPAFSPAAG</sequence>
<protein>
    <recommendedName>
        <fullName evidence="1">diguanylate cyclase</fullName>
        <ecNumber evidence="1">2.7.7.65</ecNumber>
    </recommendedName>
</protein>
<dbReference type="AlphaFoldDB" id="A0A1M4TS32"/>
<evidence type="ECO:0000256" key="3">
    <source>
        <dbReference type="SAM" id="Phobius"/>
    </source>
</evidence>
<reference evidence="6" key="1">
    <citation type="submission" date="2016-11" db="EMBL/GenBank/DDBJ databases">
        <authorList>
            <person name="Varghese N."/>
            <person name="Submissions S."/>
        </authorList>
    </citation>
    <scope>NUCLEOTIDE SEQUENCE [LARGE SCALE GENOMIC DNA]</scope>
    <source>
        <strain evidence="6">DSM 29326</strain>
    </source>
</reference>
<dbReference type="InterPro" id="IPR043128">
    <property type="entry name" value="Rev_trsase/Diguanyl_cyclase"/>
</dbReference>
<dbReference type="EMBL" id="FQUE01000001">
    <property type="protein sequence ID" value="SHE47216.1"/>
    <property type="molecule type" value="Genomic_DNA"/>
</dbReference>
<feature type="domain" description="GGDEF" evidence="4">
    <location>
        <begin position="116"/>
        <end position="246"/>
    </location>
</feature>
<dbReference type="GO" id="GO:0052621">
    <property type="term" value="F:diguanylate cyclase activity"/>
    <property type="evidence" value="ECO:0007669"/>
    <property type="project" value="UniProtKB-EC"/>
</dbReference>
<dbReference type="RefSeq" id="WP_072855562.1">
    <property type="nucleotide sequence ID" value="NZ_FQUE01000001.1"/>
</dbReference>
<dbReference type="OrthoDB" id="9812260at2"/>
<dbReference type="InterPro" id="IPR000160">
    <property type="entry name" value="GGDEF_dom"/>
</dbReference>
<dbReference type="GO" id="GO:1902201">
    <property type="term" value="P:negative regulation of bacterial-type flagellum-dependent cell motility"/>
    <property type="evidence" value="ECO:0007669"/>
    <property type="project" value="TreeGrafter"/>
</dbReference>
<comment type="catalytic activity">
    <reaction evidence="2">
        <text>2 GTP = 3',3'-c-di-GMP + 2 diphosphate</text>
        <dbReference type="Rhea" id="RHEA:24898"/>
        <dbReference type="ChEBI" id="CHEBI:33019"/>
        <dbReference type="ChEBI" id="CHEBI:37565"/>
        <dbReference type="ChEBI" id="CHEBI:58805"/>
        <dbReference type="EC" id="2.7.7.65"/>
    </reaction>
</comment>
<keyword evidence="3" id="KW-1133">Transmembrane helix</keyword>
<evidence type="ECO:0000256" key="2">
    <source>
        <dbReference type="ARBA" id="ARBA00034247"/>
    </source>
</evidence>
<dbReference type="CDD" id="cd01949">
    <property type="entry name" value="GGDEF"/>
    <property type="match status" value="1"/>
</dbReference>
<dbReference type="Pfam" id="PF00990">
    <property type="entry name" value="GGDEF"/>
    <property type="match status" value="1"/>
</dbReference>
<feature type="transmembrane region" description="Helical" evidence="3">
    <location>
        <begin position="58"/>
        <end position="76"/>
    </location>
</feature>
<dbReference type="GO" id="GO:0043709">
    <property type="term" value="P:cell adhesion involved in single-species biofilm formation"/>
    <property type="evidence" value="ECO:0007669"/>
    <property type="project" value="TreeGrafter"/>
</dbReference>
<gene>
    <name evidence="5" type="ORF">SAMN05444339_101462</name>
</gene>
<accession>A0A1M4TS32</accession>
<dbReference type="SUPFAM" id="SSF55073">
    <property type="entry name" value="Nucleotide cyclase"/>
    <property type="match status" value="1"/>
</dbReference>
<dbReference type="GO" id="GO:0005886">
    <property type="term" value="C:plasma membrane"/>
    <property type="evidence" value="ECO:0007669"/>
    <property type="project" value="TreeGrafter"/>
</dbReference>
<dbReference type="STRING" id="366533.SAMN05444339_101462"/>
<evidence type="ECO:0000256" key="1">
    <source>
        <dbReference type="ARBA" id="ARBA00012528"/>
    </source>
</evidence>
<evidence type="ECO:0000313" key="5">
    <source>
        <dbReference type="EMBL" id="SHE47216.1"/>
    </source>
</evidence>
<name>A0A1M4TS32_LOKAT</name>
<feature type="transmembrane region" description="Helical" evidence="3">
    <location>
        <begin position="25"/>
        <end position="46"/>
    </location>
</feature>
<evidence type="ECO:0000259" key="4">
    <source>
        <dbReference type="PROSITE" id="PS50887"/>
    </source>
</evidence>
<keyword evidence="6" id="KW-1185">Reference proteome</keyword>
<evidence type="ECO:0000313" key="6">
    <source>
        <dbReference type="Proteomes" id="UP000183987"/>
    </source>
</evidence>
<dbReference type="SMART" id="SM00267">
    <property type="entry name" value="GGDEF"/>
    <property type="match status" value="1"/>
</dbReference>
<dbReference type="EC" id="2.7.7.65" evidence="1"/>
<dbReference type="Gene3D" id="3.30.70.270">
    <property type="match status" value="1"/>
</dbReference>
<dbReference type="Proteomes" id="UP000183987">
    <property type="component" value="Unassembled WGS sequence"/>
</dbReference>
<dbReference type="InterPro" id="IPR050469">
    <property type="entry name" value="Diguanylate_Cyclase"/>
</dbReference>
<dbReference type="PROSITE" id="PS50887">
    <property type="entry name" value="GGDEF"/>
    <property type="match status" value="1"/>
</dbReference>
<dbReference type="InterPro" id="IPR029787">
    <property type="entry name" value="Nucleotide_cyclase"/>
</dbReference>
<dbReference type="PANTHER" id="PTHR45138">
    <property type="entry name" value="REGULATORY COMPONENTS OF SENSORY TRANSDUCTION SYSTEM"/>
    <property type="match status" value="1"/>
</dbReference>
<organism evidence="5 6">
    <name type="scientific">Loktanella atrilutea</name>
    <dbReference type="NCBI Taxonomy" id="366533"/>
    <lineage>
        <taxon>Bacteria</taxon>
        <taxon>Pseudomonadati</taxon>
        <taxon>Pseudomonadota</taxon>
        <taxon>Alphaproteobacteria</taxon>
        <taxon>Rhodobacterales</taxon>
        <taxon>Roseobacteraceae</taxon>
        <taxon>Loktanella</taxon>
    </lineage>
</organism>
<keyword evidence="3" id="KW-0472">Membrane</keyword>
<dbReference type="NCBIfam" id="TIGR00254">
    <property type="entry name" value="GGDEF"/>
    <property type="match status" value="1"/>
</dbReference>
<keyword evidence="3" id="KW-0812">Transmembrane</keyword>